<dbReference type="InterPro" id="IPR025746">
    <property type="entry name" value="PilX_N_dom"/>
</dbReference>
<evidence type="ECO:0000313" key="4">
    <source>
        <dbReference type="Proteomes" id="UP001562065"/>
    </source>
</evidence>
<evidence type="ECO:0000256" key="1">
    <source>
        <dbReference type="SAM" id="Phobius"/>
    </source>
</evidence>
<protein>
    <submittedName>
        <fullName evidence="3">PilX N-terminal domain-containing pilus assembly protein</fullName>
    </submittedName>
</protein>
<evidence type="ECO:0000259" key="2">
    <source>
        <dbReference type="Pfam" id="PF14341"/>
    </source>
</evidence>
<reference evidence="3 4" key="1">
    <citation type="submission" date="2024-07" db="EMBL/GenBank/DDBJ databases">
        <authorList>
            <person name="Ren Q."/>
        </authorList>
    </citation>
    <scope>NUCLEOTIDE SEQUENCE [LARGE SCALE GENOMIC DNA]</scope>
    <source>
        <strain evidence="3 4">REN37</strain>
    </source>
</reference>
<evidence type="ECO:0000313" key="3">
    <source>
        <dbReference type="EMBL" id="MEY1663103.1"/>
    </source>
</evidence>
<feature type="domain" description="Type 4 fimbrial biogenesis protein PilX N-terminal" evidence="2">
    <location>
        <begin position="9"/>
        <end position="59"/>
    </location>
</feature>
<keyword evidence="1" id="KW-0812">Transmembrane</keyword>
<name>A0ABV4AMN0_9GAMM</name>
<proteinExistence type="predicted"/>
<keyword evidence="4" id="KW-1185">Reference proteome</keyword>
<dbReference type="Proteomes" id="UP001562065">
    <property type="component" value="Unassembled WGS sequence"/>
</dbReference>
<dbReference type="RefSeq" id="WP_369456376.1">
    <property type="nucleotide sequence ID" value="NZ_JBGCUO010000003.1"/>
</dbReference>
<dbReference type="EMBL" id="JBGCUO010000003">
    <property type="protein sequence ID" value="MEY1663103.1"/>
    <property type="molecule type" value="Genomic_DNA"/>
</dbReference>
<comment type="caution">
    <text evidence="3">The sequence shown here is derived from an EMBL/GenBank/DDBJ whole genome shotgun (WGS) entry which is preliminary data.</text>
</comment>
<gene>
    <name evidence="3" type="ORF">AB5I84_13150</name>
</gene>
<sequence length="176" mass="18534">MTMAVDGQRGAALLVALMILVLTAILGVVAMKSSVFSSRLAVGTQLDALAFEGAESALAESFQELGRDTGIGELARVLDGNQYQRCVTKDDRRAERLCASGDHLDSRGLVRSQVRAGLSGRRPVAGGQVSVTGSGAILVDYEVSMLGEADIDAYDVSNHHVQETLKRGLMAAGEVE</sequence>
<keyword evidence="1" id="KW-0472">Membrane</keyword>
<keyword evidence="1" id="KW-1133">Transmembrane helix</keyword>
<organism evidence="3 4">
    <name type="scientific">Isoalcanivorax beigongshangi</name>
    <dbReference type="NCBI Taxonomy" id="3238810"/>
    <lineage>
        <taxon>Bacteria</taxon>
        <taxon>Pseudomonadati</taxon>
        <taxon>Pseudomonadota</taxon>
        <taxon>Gammaproteobacteria</taxon>
        <taxon>Oceanospirillales</taxon>
        <taxon>Alcanivoracaceae</taxon>
        <taxon>Isoalcanivorax</taxon>
    </lineage>
</organism>
<accession>A0ABV4AMN0</accession>
<feature type="transmembrane region" description="Helical" evidence="1">
    <location>
        <begin position="12"/>
        <end position="31"/>
    </location>
</feature>
<dbReference type="Pfam" id="PF14341">
    <property type="entry name" value="PilX_N"/>
    <property type="match status" value="1"/>
</dbReference>